<organism evidence="4 5">
    <name type="scientific">Clostridium aciditolerans</name>
    <dbReference type="NCBI Taxonomy" id="339861"/>
    <lineage>
        <taxon>Bacteria</taxon>
        <taxon>Bacillati</taxon>
        <taxon>Bacillota</taxon>
        <taxon>Clostridia</taxon>
        <taxon>Eubacteriales</taxon>
        <taxon>Clostridiaceae</taxon>
        <taxon>Clostridium</taxon>
    </lineage>
</organism>
<name>A0A934M6X6_9CLOT</name>
<feature type="signal peptide" evidence="2">
    <location>
        <begin position="1"/>
        <end position="30"/>
    </location>
</feature>
<accession>A0A934M6X6</accession>
<dbReference type="SUPFAM" id="SSF69304">
    <property type="entry name" value="Tricorn protease N-terminal domain"/>
    <property type="match status" value="2"/>
</dbReference>
<evidence type="ECO:0000256" key="2">
    <source>
        <dbReference type="SAM" id="SignalP"/>
    </source>
</evidence>
<dbReference type="InterPro" id="IPR032485">
    <property type="entry name" value="LRP1-like_beta_prop"/>
</dbReference>
<dbReference type="Gene3D" id="2.60.40.1220">
    <property type="match status" value="1"/>
</dbReference>
<dbReference type="EMBL" id="JAEEGB010000038">
    <property type="protein sequence ID" value="MBI6875083.1"/>
    <property type="molecule type" value="Genomic_DNA"/>
</dbReference>
<evidence type="ECO:0000259" key="3">
    <source>
        <dbReference type="Pfam" id="PF16472"/>
    </source>
</evidence>
<dbReference type="InterPro" id="IPR014755">
    <property type="entry name" value="Cu-Rt/internalin_Ig-like"/>
</dbReference>
<evidence type="ECO:0000256" key="1">
    <source>
        <dbReference type="ARBA" id="ARBA00022729"/>
    </source>
</evidence>
<dbReference type="AlphaFoldDB" id="A0A934M6X6"/>
<evidence type="ECO:0000313" key="4">
    <source>
        <dbReference type="EMBL" id="MBI6875083.1"/>
    </source>
</evidence>
<feature type="domain" description="Prolow-density lipoprotein receptor-related protein 1-like beta-propeller" evidence="3">
    <location>
        <begin position="39"/>
        <end position="301"/>
    </location>
</feature>
<reference evidence="4" key="1">
    <citation type="submission" date="2020-12" db="EMBL/GenBank/DDBJ databases">
        <title>Clostridium thailandense sp. nov., a novel acetogenic bacterium isolated from peat land soil in Thailand.</title>
        <authorList>
            <person name="Chaikitkaew S."/>
            <person name="Birkeland N.K."/>
        </authorList>
    </citation>
    <scope>NUCLEOTIDE SEQUENCE</scope>
    <source>
        <strain evidence="4">DSM 17425</strain>
    </source>
</reference>
<evidence type="ECO:0000313" key="5">
    <source>
        <dbReference type="Proteomes" id="UP000622687"/>
    </source>
</evidence>
<sequence>MKALKNFKSLLSFLICYMLLVTLLPTGALAAANSDSKVINNNSLLVKEGEWLYYRNSSDGGSIYKIKTDGTENTKINDVSSSNISVYGDWIYFKVIDPKDDSKNYEMFRIKKGASQGDAQDLKFSSNNEVFIGDYIYYVKNNDGIYKIKADGSEKSQKIVDCKHGGIRKNYIFYSKPDANGGAVETYFISNLDGKNQTEVGSANDIVKFTDNWIYYGIYKDGLYKMKIDGSEKSKISNDCFAYVLNDQWIHDYNNGTSLFKNIDGSKDIKESGAGSFKMYTGDVWTGINMVDNWIYFHDSNYNCLSMVNTDSSQKIKLYKPISKDSFRYDLNLMSCLKDGDYVYYINDFNDSEKFLYKYDINSGNSQRLSPSEDIQKVSENKKWIVKFGKELDESTINSKNIIVTDGDNQIVKVNIALNSDKKSITVSKDNTGKTDSDIWQKQRILEGRQIYNLKISKDVKSKDGKELNKNIVKIFEVN</sequence>
<dbReference type="RefSeq" id="WP_211144444.1">
    <property type="nucleotide sequence ID" value="NZ_JAEEGB010000038.1"/>
</dbReference>
<keyword evidence="5" id="KW-1185">Reference proteome</keyword>
<dbReference type="Proteomes" id="UP000622687">
    <property type="component" value="Unassembled WGS sequence"/>
</dbReference>
<feature type="chain" id="PRO_5038012478" evidence="2">
    <location>
        <begin position="31"/>
        <end position="479"/>
    </location>
</feature>
<gene>
    <name evidence="4" type="ORF">I6U51_20630</name>
</gene>
<dbReference type="Pfam" id="PF16472">
    <property type="entry name" value="DUF5050"/>
    <property type="match status" value="1"/>
</dbReference>
<comment type="caution">
    <text evidence="4">The sequence shown here is derived from an EMBL/GenBank/DDBJ whole genome shotgun (WGS) entry which is preliminary data.</text>
</comment>
<proteinExistence type="predicted"/>
<keyword evidence="1 2" id="KW-0732">Signal</keyword>
<protein>
    <submittedName>
        <fullName evidence="4">DUF5050 domain-containing protein</fullName>
    </submittedName>
</protein>